<dbReference type="InterPro" id="IPR027417">
    <property type="entry name" value="P-loop_NTPase"/>
</dbReference>
<dbReference type="InterPro" id="IPR011335">
    <property type="entry name" value="Restrct_endonuc-II-like"/>
</dbReference>
<dbReference type="GO" id="GO:0003677">
    <property type="term" value="F:DNA binding"/>
    <property type="evidence" value="ECO:0007669"/>
    <property type="project" value="UniProtKB-UniRule"/>
</dbReference>
<evidence type="ECO:0000256" key="9">
    <source>
        <dbReference type="ARBA" id="ARBA00023204"/>
    </source>
</evidence>
<dbReference type="SUPFAM" id="SSF52540">
    <property type="entry name" value="P-loop containing nucleoside triphosphate hydrolases"/>
    <property type="match status" value="2"/>
</dbReference>
<evidence type="ECO:0000256" key="7">
    <source>
        <dbReference type="ARBA" id="ARBA00022840"/>
    </source>
</evidence>
<dbReference type="RefSeq" id="WP_146779889.1">
    <property type="nucleotide sequence ID" value="NZ_CP042434.1"/>
</dbReference>
<dbReference type="InterPro" id="IPR013986">
    <property type="entry name" value="DExx_box_DNA_helicase_dom_sf"/>
</dbReference>
<dbReference type="InterPro" id="IPR041500">
    <property type="entry name" value="RecC_C"/>
</dbReference>
<dbReference type="KEGG" id="agi:FSB73_01850"/>
<organism evidence="12 13">
    <name type="scientific">Arachidicoccus ginsenosidivorans</name>
    <dbReference type="NCBI Taxonomy" id="496057"/>
    <lineage>
        <taxon>Bacteria</taxon>
        <taxon>Pseudomonadati</taxon>
        <taxon>Bacteroidota</taxon>
        <taxon>Chitinophagia</taxon>
        <taxon>Chitinophagales</taxon>
        <taxon>Chitinophagaceae</taxon>
        <taxon>Arachidicoccus</taxon>
    </lineage>
</organism>
<reference evidence="12 13" key="1">
    <citation type="journal article" date="2017" name="Int. J. Syst. Evol. Microbiol.">
        <title>Arachidicoccus ginsenosidivorans sp. nov., with ginsenoside-converting activity isolated from ginseng cultivating soil.</title>
        <authorList>
            <person name="Siddiqi M.Z."/>
            <person name="Aslam Z."/>
            <person name="Im W.T."/>
        </authorList>
    </citation>
    <scope>NUCLEOTIDE SEQUENCE [LARGE SCALE GENOMIC DNA]</scope>
    <source>
        <strain evidence="12 13">Gsoil 809</strain>
    </source>
</reference>
<feature type="domain" description="RecC C-terminal" evidence="11">
    <location>
        <begin position="800"/>
        <end position="1014"/>
    </location>
</feature>
<evidence type="ECO:0000256" key="6">
    <source>
        <dbReference type="ARBA" id="ARBA00022839"/>
    </source>
</evidence>
<evidence type="ECO:0000256" key="4">
    <source>
        <dbReference type="ARBA" id="ARBA00022801"/>
    </source>
</evidence>
<dbReference type="PIRSF" id="PIRSF000980">
    <property type="entry name" value="RecC"/>
    <property type="match status" value="1"/>
</dbReference>
<comment type="similarity">
    <text evidence="10">Belongs to the RecC family.</text>
</comment>
<keyword evidence="7 10" id="KW-0067">ATP-binding</keyword>
<dbReference type="Gene3D" id="3.40.50.300">
    <property type="entry name" value="P-loop containing nucleotide triphosphate hydrolases"/>
    <property type="match status" value="2"/>
</dbReference>
<proteinExistence type="inferred from homology"/>
<evidence type="ECO:0000256" key="3">
    <source>
        <dbReference type="ARBA" id="ARBA00022763"/>
    </source>
</evidence>
<name>A0A5B8VJ62_9BACT</name>
<keyword evidence="4 10" id="KW-0378">Hydrolase</keyword>
<dbReference type="Gene3D" id="1.10.10.160">
    <property type="match status" value="1"/>
</dbReference>
<dbReference type="AlphaFoldDB" id="A0A5B8VJ62"/>
<dbReference type="InterPro" id="IPR006697">
    <property type="entry name" value="RecC"/>
</dbReference>
<keyword evidence="2 10" id="KW-0547">Nucleotide-binding</keyword>
<keyword evidence="1 10" id="KW-0540">Nuclease</keyword>
<dbReference type="HAMAP" id="MF_01486">
    <property type="entry name" value="RecC"/>
    <property type="match status" value="1"/>
</dbReference>
<keyword evidence="9 10" id="KW-0234">DNA repair</keyword>
<evidence type="ECO:0000259" key="11">
    <source>
        <dbReference type="Pfam" id="PF17946"/>
    </source>
</evidence>
<protein>
    <recommendedName>
        <fullName evidence="10">RecBCD enzyme subunit RecC</fullName>
    </recommendedName>
    <alternativeName>
        <fullName evidence="10">Exonuclease V subunit RecC</fullName>
        <shortName evidence="10">ExoV subunit RecC</shortName>
    </alternativeName>
    <alternativeName>
        <fullName evidence="10">Helicase/nuclease RecBCD subunit RecC</fullName>
    </alternativeName>
</protein>
<dbReference type="SUPFAM" id="SSF52980">
    <property type="entry name" value="Restriction endonuclease-like"/>
    <property type="match status" value="1"/>
</dbReference>
<evidence type="ECO:0000313" key="13">
    <source>
        <dbReference type="Proteomes" id="UP000321291"/>
    </source>
</evidence>
<comment type="subunit">
    <text evidence="10">Heterotrimer of RecB, RecC and RecD. All subunits contribute to DNA-binding.</text>
</comment>
<dbReference type="Gene3D" id="3.40.50.10930">
    <property type="match status" value="1"/>
</dbReference>
<dbReference type="GO" id="GO:0009338">
    <property type="term" value="C:exodeoxyribonuclease V complex"/>
    <property type="evidence" value="ECO:0007669"/>
    <property type="project" value="InterPro"/>
</dbReference>
<keyword evidence="13" id="KW-1185">Reference proteome</keyword>
<dbReference type="GO" id="GO:0003678">
    <property type="term" value="F:DNA helicase activity"/>
    <property type="evidence" value="ECO:0007669"/>
    <property type="project" value="UniProtKB-UniRule"/>
</dbReference>
<gene>
    <name evidence="10 12" type="primary">recC</name>
    <name evidence="12" type="ORF">FSB73_01850</name>
</gene>
<dbReference type="GO" id="GO:0008854">
    <property type="term" value="F:exodeoxyribonuclease V activity"/>
    <property type="evidence" value="ECO:0007669"/>
    <property type="project" value="InterPro"/>
</dbReference>
<dbReference type="PANTHER" id="PTHR30591">
    <property type="entry name" value="RECBCD ENZYME SUBUNIT RECC"/>
    <property type="match status" value="1"/>
</dbReference>
<dbReference type="Pfam" id="PF17946">
    <property type="entry name" value="RecC_C"/>
    <property type="match status" value="1"/>
</dbReference>
<evidence type="ECO:0000313" key="12">
    <source>
        <dbReference type="EMBL" id="QEC70626.1"/>
    </source>
</evidence>
<keyword evidence="5 10" id="KW-0347">Helicase</keyword>
<evidence type="ECO:0000256" key="8">
    <source>
        <dbReference type="ARBA" id="ARBA00023125"/>
    </source>
</evidence>
<evidence type="ECO:0000256" key="1">
    <source>
        <dbReference type="ARBA" id="ARBA00022722"/>
    </source>
</evidence>
<sequence>MAFQLKASNSLEELAKSLYFDLHEYNGNVFRPYYIVTQTDGMNNWLGTKLAEWQGIAAGIAYLKPNDLIFKIYLLLGGTAQTIMSGDNLCWLLFHLMGTPEFMAKFPKVASYYVLTEEKSQDQIAIDNARIKRLGLAKKVADLFDQYQIYRTDMIMAWNKGQQGGQELEAWQFYLWEKINIKDQDNTGRGKRVFADKNEIADFIEKAIQQNQTEVARLLEKMPAVFIFGISLLTEYHLHIFDLLAGKMQIYFYLLNPAPADYWYDDLSEKRLIFLRKLGKVASDQTAQGHPLLQSMGKVIKDTFGMLFKKDEILNSYEALPEILPEEDSLLHKLQLSIYENRTPDKETPLFAIEDIKDGSLSIHACYSPLREVESLYNFLVYLIDRKKQSLSARDIVVMVSDIDHYAAYIRAVFDHAPYRFPYKIADERFTESDSISSALESLLLLESSAFTAETVLRLLDSSYIRSHLGITRLELLREVLEQAGIRFGIEGNYTDDSVYVSWNYGLKRIMYGICMMSDQQVGEGPEGFYPLNLVEGSDSEQVIQFVAFVQDLMDMLERREQDRTLSGWADFVKQLLEKFILKEEQQGDEEFEYLAALLADYNSSEAFFGEAISFGVFMESFGQRLITASRNSNFASGGVTFCSLIPMRSIPFKVVALLGLDYDKFPRKEQSLGFNLMEIQKRPGDRNVKANDKHLFLETILSARDYLYISYIGRNIKDNTDLPASSLVEELIEYIVAECRVEKPAEKKEIRKAIIFKHALHHFSPMQSGDVPQYLHLVSDTENEIQDKAATADLESDTTDLNLDRFIGFLINPIKGYLNQVLGIYYGQRTDVLKEEEIFELNNLQLYQYKGELIDLNEEEAWEDYRDKGVKTGKLPLKNSSRVAMIELLETVSPVRVLFETQIAGAAVREVHVNYSCDGISISGKLRLYGDKLILLSWSKKEMKTLLQGYIQYLMLLVSDIHAELVIISSKQNQVFLAQPLNKQRAIESLNQLIELYQRGQNGILPFVLGLALKGTKDGLDFKKWYSKIQNKNNKGAYTDPYIQKADELGVFSPEALENYIDILEMLESPLKELFPTFNMGS</sequence>
<dbReference type="EMBL" id="CP042434">
    <property type="protein sequence ID" value="QEC70626.1"/>
    <property type="molecule type" value="Genomic_DNA"/>
</dbReference>
<evidence type="ECO:0000256" key="5">
    <source>
        <dbReference type="ARBA" id="ARBA00022806"/>
    </source>
</evidence>
<keyword evidence="8 10" id="KW-0238">DNA-binding</keyword>
<dbReference type="OrthoDB" id="9762834at2"/>
<comment type="function">
    <text evidence="10">A helicase/nuclease that prepares dsDNA breaks (DSB) for recombinational DNA repair. Binds to DSBs and unwinds DNA via a highly rapid and processive ATP-dependent bidirectional helicase activity. Unwinds dsDNA until it encounters a Chi (crossover hotspot instigator) sequence from the 3' direction. Cuts ssDNA a few nucleotides 3' to the Chi site. The properties and activities of the enzyme are changed at Chi. The Chi-altered holoenzyme produces a long 3'-ssDNA overhang and facilitates RecA-binding to the ssDNA for homologous DNA recombination and repair. Holoenzyme degrades any linearized DNA that is unable to undergo homologous recombination. In the holoenzyme this subunit recognizes the wild-type Chi sequence, and when added to isolated RecB increases its ATP-dependent helicase processivity.</text>
</comment>
<dbReference type="NCBIfam" id="TIGR01450">
    <property type="entry name" value="recC"/>
    <property type="match status" value="1"/>
</dbReference>
<dbReference type="GO" id="GO:0005524">
    <property type="term" value="F:ATP binding"/>
    <property type="evidence" value="ECO:0007669"/>
    <property type="project" value="UniProtKB-UniRule"/>
</dbReference>
<dbReference type="Pfam" id="PF04257">
    <property type="entry name" value="Exonuc_V_gamma"/>
    <property type="match status" value="1"/>
</dbReference>
<comment type="miscellaneous">
    <text evidence="10">In the RecBCD complex, RecB has a slow 3'-5' helicase, an exonuclease activity and loads RecA onto ssDNA, RecD has a fast 5'-3' helicase activity, while RecC stimulates the ATPase and processivity of the RecB helicase and contributes to recognition of the Chi site.</text>
</comment>
<evidence type="ECO:0000256" key="2">
    <source>
        <dbReference type="ARBA" id="ARBA00022741"/>
    </source>
</evidence>
<dbReference type="GO" id="GO:0000724">
    <property type="term" value="P:double-strand break repair via homologous recombination"/>
    <property type="evidence" value="ECO:0007669"/>
    <property type="project" value="UniProtKB-UniRule"/>
</dbReference>
<dbReference type="PANTHER" id="PTHR30591:SF1">
    <property type="entry name" value="RECBCD ENZYME SUBUNIT RECC"/>
    <property type="match status" value="1"/>
</dbReference>
<keyword evidence="6 10" id="KW-0269">Exonuclease</keyword>
<evidence type="ECO:0000256" key="10">
    <source>
        <dbReference type="HAMAP-Rule" id="MF_01486"/>
    </source>
</evidence>
<dbReference type="Proteomes" id="UP000321291">
    <property type="component" value="Chromosome"/>
</dbReference>
<accession>A0A5B8VJ62</accession>
<keyword evidence="3 10" id="KW-0227">DNA damage</keyword>